<dbReference type="Proteomes" id="UP000054423">
    <property type="component" value="Unassembled WGS sequence"/>
</dbReference>
<proteinExistence type="predicted"/>
<name>W2LMW1_PHYNI</name>
<organism evidence="1">
    <name type="scientific">Phytophthora nicotianae</name>
    <name type="common">Potato buckeye rot agent</name>
    <name type="synonym">Phytophthora parasitica</name>
    <dbReference type="NCBI Taxonomy" id="4792"/>
    <lineage>
        <taxon>Eukaryota</taxon>
        <taxon>Sar</taxon>
        <taxon>Stramenopiles</taxon>
        <taxon>Oomycota</taxon>
        <taxon>Peronosporomycetes</taxon>
        <taxon>Peronosporales</taxon>
        <taxon>Peronosporaceae</taxon>
        <taxon>Phytophthora</taxon>
    </lineage>
</organism>
<evidence type="ECO:0000313" key="1">
    <source>
        <dbReference type="EMBL" id="ETL97965.1"/>
    </source>
</evidence>
<reference evidence="1" key="1">
    <citation type="submission" date="2013-11" db="EMBL/GenBank/DDBJ databases">
        <title>The Genome Sequence of Phytophthora parasitica CHvinca01.</title>
        <authorList>
            <consortium name="The Broad Institute Genomics Platform"/>
            <person name="Russ C."/>
            <person name="Tyler B."/>
            <person name="Panabieres F."/>
            <person name="Shan W."/>
            <person name="Tripathy S."/>
            <person name="Grunwald N."/>
            <person name="Machado M."/>
            <person name="Johnson C.S."/>
            <person name="Arredondo F."/>
            <person name="Hong C."/>
            <person name="Coffey M."/>
            <person name="Young S.K."/>
            <person name="Zeng Q."/>
            <person name="Gargeya S."/>
            <person name="Fitzgerald M."/>
            <person name="Abouelleil A."/>
            <person name="Alvarado L."/>
            <person name="Chapman S.B."/>
            <person name="Gainer-Dewar J."/>
            <person name="Goldberg J."/>
            <person name="Griggs A."/>
            <person name="Gujja S."/>
            <person name="Hansen M."/>
            <person name="Howarth C."/>
            <person name="Imamovic A."/>
            <person name="Ireland A."/>
            <person name="Larimer J."/>
            <person name="McCowan C."/>
            <person name="Murphy C."/>
            <person name="Pearson M."/>
            <person name="Poon T.W."/>
            <person name="Priest M."/>
            <person name="Roberts A."/>
            <person name="Saif S."/>
            <person name="Shea T."/>
            <person name="Sykes S."/>
            <person name="Wortman J."/>
            <person name="Nusbaum C."/>
            <person name="Birren B."/>
        </authorList>
    </citation>
    <scope>NUCLEOTIDE SEQUENCE [LARGE SCALE GENOMIC DNA]</scope>
    <source>
        <strain evidence="1">CHvinca01</strain>
    </source>
</reference>
<dbReference type="AlphaFoldDB" id="W2LMW1"/>
<dbReference type="EMBL" id="KI678606">
    <property type="protein sequence ID" value="ETL97965.1"/>
    <property type="molecule type" value="Genomic_DNA"/>
</dbReference>
<sequence>MWKMCFVRCWIDRHVHFDIYATSRVEGYHAALKAKFSPMRQGRRALTAFYSFNRRGSLYKNPTFTLIG</sequence>
<gene>
    <name evidence="1" type="ORF">L917_04846</name>
</gene>
<protein>
    <submittedName>
        <fullName evidence="1">Uncharacterized protein</fullName>
    </submittedName>
</protein>
<accession>W2LMW1</accession>